<evidence type="ECO:0000313" key="3">
    <source>
        <dbReference type="EMBL" id="NDV30949.1"/>
    </source>
</evidence>
<sequence>MIASLQDAKTLQTKAYWLKLCPKLHIQDEGFRKEYLAAKKDIVSDEEIKQLKYRMDTDGYFTIPGKHIKWVVQLQKLASSIIHLMQYGWPPSFINIYDEAWAVADQISSVLYAVTGNRPNMDMLTWYIDPNKGQAGFSPHRDRQPDDSPSSFRPDGSPKYATCWIPLTDACPDNSCLYVIPRGDDPGYFVGDDPDSDPMRVALPTKESYQNIKCIPAEKGSAVIFSHRIIHWGSKGRKGYPVPRIAFSMATSSEDFEPAYFPQEHLPFPDFSLRVSLAGGQMLVYWDRFQFSNKQLKFYRSLFETEKSKFHSSYRAKVAQEFINSLKDTSQSGNEKESGPQVQQVKETKKEDNKNTQHTENLAKTIKVPEKTQVVQEVTEKSQLQTSPSKLRLRNTKTNKRLKAKESQIESLEEELKVIGNPKVQEESDDIDEALDMLLNEKMESENANDFIDDFDDFVDDYDQVDYFVDYGDQPPKKKVKRENKQNKEKKEKKEKKKQ</sequence>
<feature type="compositionally biased region" description="Basic and acidic residues" evidence="2">
    <location>
        <begin position="346"/>
        <end position="357"/>
    </location>
</feature>
<feature type="compositionally biased region" description="Polar residues" evidence="2">
    <location>
        <begin position="378"/>
        <end position="389"/>
    </location>
</feature>
<dbReference type="PANTHER" id="PTHR20883:SF51">
    <property type="entry name" value="PHYTANOYL-COA HYDROXYLASE"/>
    <property type="match status" value="1"/>
</dbReference>
<evidence type="ECO:0008006" key="4">
    <source>
        <dbReference type="Google" id="ProtNLM"/>
    </source>
</evidence>
<protein>
    <recommendedName>
        <fullName evidence="4">Phytanoyl-CoA dioxygenase</fullName>
    </recommendedName>
</protein>
<dbReference type="AlphaFoldDB" id="A0A6B2L1Y3"/>
<feature type="region of interest" description="Disordered" evidence="2">
    <location>
        <begin position="327"/>
        <end position="364"/>
    </location>
</feature>
<dbReference type="EMBL" id="GIBP01001980">
    <property type="protein sequence ID" value="NDV30949.1"/>
    <property type="molecule type" value="Transcribed_RNA"/>
</dbReference>
<dbReference type="Pfam" id="PF05721">
    <property type="entry name" value="PhyH"/>
    <property type="match status" value="1"/>
</dbReference>
<name>A0A6B2L1Y3_9EUKA</name>
<feature type="region of interest" description="Disordered" evidence="2">
    <location>
        <begin position="470"/>
        <end position="499"/>
    </location>
</feature>
<feature type="region of interest" description="Disordered" evidence="2">
    <location>
        <begin position="378"/>
        <end position="401"/>
    </location>
</feature>
<dbReference type="Gene3D" id="2.60.120.620">
    <property type="entry name" value="q2cbj1_9rhob like domain"/>
    <property type="match status" value="1"/>
</dbReference>
<accession>A0A6B2L1Y3</accession>
<dbReference type="PANTHER" id="PTHR20883">
    <property type="entry name" value="PHYTANOYL-COA DIOXYGENASE DOMAIN CONTAINING 1"/>
    <property type="match status" value="1"/>
</dbReference>
<proteinExistence type="predicted"/>
<comment type="cofactor">
    <cofactor evidence="1">
        <name>Fe cation</name>
        <dbReference type="ChEBI" id="CHEBI:24875"/>
    </cofactor>
</comment>
<dbReference type="InterPro" id="IPR008775">
    <property type="entry name" value="Phytyl_CoA_dOase-like"/>
</dbReference>
<evidence type="ECO:0000256" key="2">
    <source>
        <dbReference type="SAM" id="MobiDB-lite"/>
    </source>
</evidence>
<dbReference type="SUPFAM" id="SSF51197">
    <property type="entry name" value="Clavaminate synthase-like"/>
    <property type="match status" value="1"/>
</dbReference>
<reference evidence="3" key="1">
    <citation type="journal article" date="2020" name="J. Eukaryot. Microbiol.">
        <title>De novo Sequencing, Assembly and Annotation of the Transcriptome for the Free-Living Testate Amoeba Arcella intermedia.</title>
        <authorList>
            <person name="Ribeiro G.M."/>
            <person name="Porfirio-Sousa A.L."/>
            <person name="Maurer-Alcala X.X."/>
            <person name="Katz L.A."/>
            <person name="Lahr D.J.G."/>
        </authorList>
    </citation>
    <scope>NUCLEOTIDE SEQUENCE</scope>
</reference>
<feature type="region of interest" description="Disordered" evidence="2">
    <location>
        <begin position="135"/>
        <end position="154"/>
    </location>
</feature>
<feature type="compositionally biased region" description="Basic residues" evidence="2">
    <location>
        <begin position="391"/>
        <end position="401"/>
    </location>
</feature>
<evidence type="ECO:0000256" key="1">
    <source>
        <dbReference type="ARBA" id="ARBA00001962"/>
    </source>
</evidence>
<organism evidence="3">
    <name type="scientific">Arcella intermedia</name>
    <dbReference type="NCBI Taxonomy" id="1963864"/>
    <lineage>
        <taxon>Eukaryota</taxon>
        <taxon>Amoebozoa</taxon>
        <taxon>Tubulinea</taxon>
        <taxon>Elardia</taxon>
        <taxon>Arcellinida</taxon>
        <taxon>Sphaerothecina</taxon>
        <taxon>Arcellidae</taxon>
        <taxon>Arcella</taxon>
    </lineage>
</organism>
<feature type="compositionally biased region" description="Basic and acidic residues" evidence="2">
    <location>
        <begin position="483"/>
        <end position="492"/>
    </location>
</feature>